<evidence type="ECO:0000313" key="4">
    <source>
        <dbReference type="Proteomes" id="UP000234275"/>
    </source>
</evidence>
<dbReference type="RefSeq" id="XP_024707512.1">
    <property type="nucleotide sequence ID" value="XM_024854441.1"/>
</dbReference>
<dbReference type="Gene3D" id="3.40.50.12780">
    <property type="entry name" value="N-terminal domain of ligase-like"/>
    <property type="match status" value="1"/>
</dbReference>
<feature type="domain" description="AMP-binding enzyme C-terminal" evidence="2">
    <location>
        <begin position="524"/>
        <end position="609"/>
    </location>
</feature>
<dbReference type="InterPro" id="IPR020845">
    <property type="entry name" value="AMP-binding_CS"/>
</dbReference>
<comment type="caution">
    <text evidence="3">The sequence shown here is derived from an EMBL/GenBank/DDBJ whole genome shotgun (WGS) entry which is preliminary data.</text>
</comment>
<evidence type="ECO:0000259" key="1">
    <source>
        <dbReference type="Pfam" id="PF00501"/>
    </source>
</evidence>
<dbReference type="Pfam" id="PF13193">
    <property type="entry name" value="AMP-binding_C"/>
    <property type="match status" value="1"/>
</dbReference>
<dbReference type="InterPro" id="IPR025110">
    <property type="entry name" value="AMP-bd_C"/>
</dbReference>
<name>A0A2I2GH55_9EURO</name>
<feature type="domain" description="AMP-dependent synthetase/ligase" evidence="1">
    <location>
        <begin position="98"/>
        <end position="473"/>
    </location>
</feature>
<dbReference type="InterPro" id="IPR000873">
    <property type="entry name" value="AMP-dep_synth/lig_dom"/>
</dbReference>
<sequence length="639" mass="70664">MTDLFLRLVVGTRGVLYAAATEEHRWSDVGRKIAQIAVQKGWVPAVESYRSECGRGVARDSPGRVGEDTEVSVIVPTSLPIWDFIFDSDYSPLRRVHPTDLGAFVNAATAERIRYDEVKDYATYISTALVRDHGLQKGDTVAMFSPNTIWYPVALLATARAGGIVSGASPAYNVEEMSYALTTGKAKYLLTVPSSLAVAIPAAKNAGIPADRILLLEGEQDGYTNVQKLLEIGKEYGDDGQVSPFKFADEESNRDLCGFLSFSSGTTGLPKAEIAKEQVMITHHNVMAQCMQIQQIVPPDYKKTLAVLPLFHITGLVHLMHLPILLNTEVFMLPSFNMTSMLNTVVDNKITELLLVPPILVRLLQDPTAAKFDLSHVKTFTSGAAPMAEGFLQKLENRYPWTGFKQAYGMTESCSCITMHPFDKQSYQYAHHVGTIVANTEVKILDPKTGREMGYNELGEILARGPQVVMGYLDNVKATRETFDAEGWLHTGDIGFMDEEGFLTITDRIKEMIKVKGIGVSPAELEDLLLGRNDVADAAVTAIPDDYSGERPKAYVVLQSSEKERVGDGFGLVDIGRDIIEYVRAKKVRHKWIVEVEFVKEIPKSASGKILRRVLRDMEKKGTSGKRLVVRDERVKAKL</sequence>
<dbReference type="OrthoDB" id="6509636at2759"/>
<dbReference type="GO" id="GO:0016405">
    <property type="term" value="F:CoA-ligase activity"/>
    <property type="evidence" value="ECO:0007669"/>
    <property type="project" value="TreeGrafter"/>
</dbReference>
<organism evidence="3 4">
    <name type="scientific">Aspergillus steynii IBT 23096</name>
    <dbReference type="NCBI Taxonomy" id="1392250"/>
    <lineage>
        <taxon>Eukaryota</taxon>
        <taxon>Fungi</taxon>
        <taxon>Dikarya</taxon>
        <taxon>Ascomycota</taxon>
        <taxon>Pezizomycotina</taxon>
        <taxon>Eurotiomycetes</taxon>
        <taxon>Eurotiomycetidae</taxon>
        <taxon>Eurotiales</taxon>
        <taxon>Aspergillaceae</taxon>
        <taxon>Aspergillus</taxon>
        <taxon>Aspergillus subgen. Circumdati</taxon>
    </lineage>
</organism>
<dbReference type="PANTHER" id="PTHR24096">
    <property type="entry name" value="LONG-CHAIN-FATTY-ACID--COA LIGASE"/>
    <property type="match status" value="1"/>
</dbReference>
<dbReference type="PROSITE" id="PS00455">
    <property type="entry name" value="AMP_BINDING"/>
    <property type="match status" value="1"/>
</dbReference>
<dbReference type="Proteomes" id="UP000234275">
    <property type="component" value="Unassembled WGS sequence"/>
</dbReference>
<proteinExistence type="predicted"/>
<dbReference type="EMBL" id="MSFO01000002">
    <property type="protein sequence ID" value="PLB52210.1"/>
    <property type="molecule type" value="Genomic_DNA"/>
</dbReference>
<dbReference type="AlphaFoldDB" id="A0A2I2GH55"/>
<dbReference type="Pfam" id="PF00501">
    <property type="entry name" value="AMP-binding"/>
    <property type="match status" value="1"/>
</dbReference>
<evidence type="ECO:0000313" key="3">
    <source>
        <dbReference type="EMBL" id="PLB52210.1"/>
    </source>
</evidence>
<protein>
    <submittedName>
        <fullName evidence="3">Acetyl-CoA synthetase-like protein</fullName>
    </submittedName>
</protein>
<dbReference type="Gene3D" id="3.30.300.30">
    <property type="match status" value="1"/>
</dbReference>
<dbReference type="VEuPathDB" id="FungiDB:P170DRAFT_507058"/>
<dbReference type="GeneID" id="36562147"/>
<dbReference type="SUPFAM" id="SSF56801">
    <property type="entry name" value="Acetyl-CoA synthetase-like"/>
    <property type="match status" value="1"/>
</dbReference>
<evidence type="ECO:0000259" key="2">
    <source>
        <dbReference type="Pfam" id="PF13193"/>
    </source>
</evidence>
<gene>
    <name evidence="3" type="ORF">P170DRAFT_507058</name>
</gene>
<reference evidence="3 4" key="1">
    <citation type="submission" date="2016-12" db="EMBL/GenBank/DDBJ databases">
        <title>The genomes of Aspergillus section Nigri reveals drivers in fungal speciation.</title>
        <authorList>
            <consortium name="DOE Joint Genome Institute"/>
            <person name="Vesth T.C."/>
            <person name="Nybo J."/>
            <person name="Theobald S."/>
            <person name="Brandl J."/>
            <person name="Frisvad J.C."/>
            <person name="Nielsen K.F."/>
            <person name="Lyhne E.K."/>
            <person name="Kogle M.E."/>
            <person name="Kuo A."/>
            <person name="Riley R."/>
            <person name="Clum A."/>
            <person name="Nolan M."/>
            <person name="Lipzen A."/>
            <person name="Salamov A."/>
            <person name="Henrissat B."/>
            <person name="Wiebenga A."/>
            <person name="De Vries R.P."/>
            <person name="Grigoriev I.V."/>
            <person name="Mortensen U.H."/>
            <person name="Andersen M.R."/>
            <person name="Baker S.E."/>
        </authorList>
    </citation>
    <scope>NUCLEOTIDE SEQUENCE [LARGE SCALE GENOMIC DNA]</scope>
    <source>
        <strain evidence="3 4">IBT 23096</strain>
    </source>
</reference>
<dbReference type="PANTHER" id="PTHR24096:SF422">
    <property type="entry name" value="BCDNA.GH02901"/>
    <property type="match status" value="1"/>
</dbReference>
<keyword evidence="4" id="KW-1185">Reference proteome</keyword>
<dbReference type="InterPro" id="IPR042099">
    <property type="entry name" value="ANL_N_sf"/>
</dbReference>
<accession>A0A2I2GH55</accession>
<dbReference type="InterPro" id="IPR045851">
    <property type="entry name" value="AMP-bd_C_sf"/>
</dbReference>
<dbReference type="CDD" id="cd05911">
    <property type="entry name" value="Firefly_Luc_like"/>
    <property type="match status" value="1"/>
</dbReference>
<dbReference type="STRING" id="1392250.A0A2I2GH55"/>